<proteinExistence type="predicted"/>
<dbReference type="PANTHER" id="PTHR40252">
    <property type="entry name" value="BLR0328 PROTEIN"/>
    <property type="match status" value="1"/>
</dbReference>
<feature type="domain" description="FIST" evidence="1">
    <location>
        <begin position="35"/>
        <end position="236"/>
    </location>
</feature>
<keyword evidence="4" id="KW-1185">Reference proteome</keyword>
<dbReference type="Pfam" id="PF08495">
    <property type="entry name" value="FIST"/>
    <property type="match status" value="1"/>
</dbReference>
<evidence type="ECO:0000259" key="1">
    <source>
        <dbReference type="SMART" id="SM00897"/>
    </source>
</evidence>
<dbReference type="InterPro" id="IPR019494">
    <property type="entry name" value="FIST_C"/>
</dbReference>
<dbReference type="Pfam" id="PF10442">
    <property type="entry name" value="FIST_C"/>
    <property type="match status" value="1"/>
</dbReference>
<dbReference type="AlphaFoldDB" id="A0A418ZW09"/>
<protein>
    <submittedName>
        <fullName evidence="3">GfdT protein</fullName>
    </submittedName>
</protein>
<evidence type="ECO:0000313" key="3">
    <source>
        <dbReference type="EMBL" id="RJL04033.1"/>
    </source>
</evidence>
<dbReference type="Proteomes" id="UP000285530">
    <property type="component" value="Unassembled WGS sequence"/>
</dbReference>
<dbReference type="SMART" id="SM00897">
    <property type="entry name" value="FIST"/>
    <property type="match status" value="1"/>
</dbReference>
<dbReference type="RefSeq" id="WP_119886403.1">
    <property type="nucleotide sequence ID" value="NZ_CP067170.1"/>
</dbReference>
<dbReference type="EMBL" id="QZEV01000043">
    <property type="protein sequence ID" value="RJL04033.1"/>
    <property type="molecule type" value="Genomic_DNA"/>
</dbReference>
<reference evidence="3 4" key="1">
    <citation type="submission" date="2018-09" db="EMBL/GenBank/DDBJ databases">
        <title>Paracoccus onubensis nov. sp. a moderate halophilic bacterium isolated from Gruta de las Maravillas (Aracena, Spain).</title>
        <authorList>
            <person name="Jurado V."/>
            <person name="Gutierrez-Patricio S."/>
            <person name="Gonzalez-Pimentel J.L."/>
            <person name="Laiz L."/>
            <person name="Saiz-Jimenez C."/>
        </authorList>
    </citation>
    <scope>NUCLEOTIDE SEQUENCE [LARGE SCALE GENOMIC DNA]</scope>
    <source>
        <strain evidence="3 4">DSM 19484</strain>
    </source>
</reference>
<dbReference type="OrthoDB" id="9807948at2"/>
<comment type="caution">
    <text evidence="3">The sequence shown here is derived from an EMBL/GenBank/DDBJ whole genome shotgun (WGS) entry which is preliminary data.</text>
</comment>
<dbReference type="SMART" id="SM01204">
    <property type="entry name" value="FIST_C"/>
    <property type="match status" value="1"/>
</dbReference>
<organism evidence="3 4">
    <name type="scientific">Paracoccus aestuarii</name>
    <dbReference type="NCBI Taxonomy" id="453842"/>
    <lineage>
        <taxon>Bacteria</taxon>
        <taxon>Pseudomonadati</taxon>
        <taxon>Pseudomonadota</taxon>
        <taxon>Alphaproteobacteria</taxon>
        <taxon>Rhodobacterales</taxon>
        <taxon>Paracoccaceae</taxon>
        <taxon>Paracoccus</taxon>
    </lineage>
</organism>
<dbReference type="PANTHER" id="PTHR40252:SF2">
    <property type="entry name" value="BLR0328 PROTEIN"/>
    <property type="match status" value="1"/>
</dbReference>
<evidence type="ECO:0000259" key="2">
    <source>
        <dbReference type="SMART" id="SM01204"/>
    </source>
</evidence>
<feature type="domain" description="FIST C-domain" evidence="2">
    <location>
        <begin position="237"/>
        <end position="366"/>
    </location>
</feature>
<evidence type="ECO:0000313" key="4">
    <source>
        <dbReference type="Proteomes" id="UP000285530"/>
    </source>
</evidence>
<sequence>MPPTAPPETGAPRSASVPLGGPDPVAALAARLGPGPFALVLIFAGEGADLPVLLARAPGHFGRCAIAGCTTAGELGEGGYADRSLVAIGFPEAGFAASTVLIDPIDAIDTRPMIARLQEARQDLARRAPQMPQELGILLVDGMSGREEHLVASLAGGLGPVRIIGGSAGDGRAFDRTRVFCGQQMRDRAAAVLCLLRSRMAMRPFSFNSARPSRTQMVVTRADPAARTVLRINDEPAAREYARLLGCDPADLGPQMFATRPVMVRAGSRHFVRAIRGVGPDDGLQFFGAVAEGMVLTLAGESDMATHLAQSFADLSAAGAPRMILGFDCIFRRMDAEARQQMRPVSDLLVRHRVAGFSTYGEQTGGMHVNQTLTGVAFFDPA</sequence>
<dbReference type="InterPro" id="IPR013702">
    <property type="entry name" value="FIST_domain_N"/>
</dbReference>
<name>A0A418ZW09_9RHOB</name>
<gene>
    <name evidence="3" type="ORF">D3P06_09795</name>
</gene>
<accession>A0A418ZW09</accession>